<dbReference type="PANTHER" id="PTHR23420">
    <property type="entry name" value="ADENOSYLHOMOCYSTEINASE"/>
    <property type="match status" value="1"/>
</dbReference>
<dbReference type="PIRSF" id="PIRSF001109">
    <property type="entry name" value="Ad_hcy_hydrolase"/>
    <property type="match status" value="1"/>
</dbReference>
<dbReference type="PROSITE" id="PS00739">
    <property type="entry name" value="ADOHCYASE_2"/>
    <property type="match status" value="1"/>
</dbReference>
<dbReference type="SMART" id="SM00996">
    <property type="entry name" value="AdoHcyase"/>
    <property type="match status" value="1"/>
</dbReference>
<dbReference type="NCBIfam" id="TIGR00936">
    <property type="entry name" value="ahcY"/>
    <property type="match status" value="1"/>
</dbReference>
<dbReference type="SMART" id="SM00997">
    <property type="entry name" value="AdoHcyase_NAD"/>
    <property type="match status" value="1"/>
</dbReference>
<keyword evidence="9" id="KW-1185">Reference proteome</keyword>
<dbReference type="InterPro" id="IPR036291">
    <property type="entry name" value="NAD(P)-bd_dom_sf"/>
</dbReference>
<feature type="binding site" evidence="4">
    <location>
        <begin position="220"/>
        <end position="225"/>
    </location>
    <ligand>
        <name>NAD(+)</name>
        <dbReference type="ChEBI" id="CHEBI:57540"/>
    </ligand>
</feature>
<accession>A0ABU5VQ88</accession>
<dbReference type="EC" id="3.13.2.1" evidence="4"/>
<feature type="binding site" evidence="4">
    <location>
        <position position="131"/>
    </location>
    <ligand>
        <name>substrate</name>
    </ligand>
</feature>
<evidence type="ECO:0000256" key="3">
    <source>
        <dbReference type="ARBA" id="ARBA00023027"/>
    </source>
</evidence>
<dbReference type="SUPFAM" id="SSF51735">
    <property type="entry name" value="NAD(P)-binding Rossmann-fold domains"/>
    <property type="match status" value="1"/>
</dbReference>
<evidence type="ECO:0000256" key="4">
    <source>
        <dbReference type="HAMAP-Rule" id="MF_00563"/>
    </source>
</evidence>
<dbReference type="InterPro" id="IPR000043">
    <property type="entry name" value="Adenosylhomocysteinase-like"/>
</dbReference>
<feature type="binding site" evidence="4">
    <location>
        <begin position="157"/>
        <end position="159"/>
    </location>
    <ligand>
        <name>NAD(+)</name>
        <dbReference type="ChEBI" id="CHEBI:57540"/>
    </ligand>
</feature>
<reference evidence="8 9" key="1">
    <citation type="submission" date="2023-11" db="EMBL/GenBank/DDBJ databases">
        <title>A Novel Polar Bacteriovorax (B. antarcticus) Isolated from the Biocrust in Antarctica.</title>
        <authorList>
            <person name="Mun W."/>
            <person name="Choi S.Y."/>
            <person name="Mitchell R.J."/>
        </authorList>
    </citation>
    <scope>NUCLEOTIDE SEQUENCE [LARGE SCALE GENOMIC DNA]</scope>
    <source>
        <strain evidence="8 9">PP10</strain>
    </source>
</reference>
<evidence type="ECO:0000259" key="7">
    <source>
        <dbReference type="SMART" id="SM00997"/>
    </source>
</evidence>
<feature type="binding site" evidence="4">
    <location>
        <position position="243"/>
    </location>
    <ligand>
        <name>NAD(+)</name>
        <dbReference type="ChEBI" id="CHEBI:57540"/>
    </ligand>
</feature>
<evidence type="ECO:0000256" key="2">
    <source>
        <dbReference type="ARBA" id="ARBA00022563"/>
    </source>
</evidence>
<keyword evidence="3 4" id="KW-0520">NAD</keyword>
<protein>
    <recommendedName>
        <fullName evidence="4">Adenosylhomocysteinase</fullName>
        <ecNumber evidence="4">3.13.2.1</ecNumber>
    </recommendedName>
    <alternativeName>
        <fullName evidence="4">S-adenosyl-L-homocysteine hydrolase</fullName>
        <shortName evidence="4">AdoHcyase</shortName>
    </alternativeName>
</protein>
<dbReference type="CDD" id="cd00401">
    <property type="entry name" value="SAHH"/>
    <property type="match status" value="1"/>
</dbReference>
<comment type="subcellular location">
    <subcellularLocation>
        <location evidence="4">Cytoplasm</location>
    </subcellularLocation>
</comment>
<feature type="binding site" evidence="4">
    <location>
        <position position="56"/>
    </location>
    <ligand>
        <name>substrate</name>
    </ligand>
</feature>
<keyword evidence="4" id="KW-0963">Cytoplasm</keyword>
<comment type="caution">
    <text evidence="4">Lacks conserved residue(s) required for the propagation of feature annotation.</text>
</comment>
<feature type="binding site" evidence="4">
    <location>
        <position position="190"/>
    </location>
    <ligand>
        <name>substrate</name>
    </ligand>
</feature>
<dbReference type="Gene3D" id="3.40.50.720">
    <property type="entry name" value="NAD(P)-binding Rossmann-like Domain"/>
    <property type="match status" value="1"/>
</dbReference>
<feature type="binding site" evidence="4">
    <location>
        <position position="345"/>
    </location>
    <ligand>
        <name>NAD(+)</name>
        <dbReference type="ChEBI" id="CHEBI:57540"/>
    </ligand>
</feature>
<comment type="caution">
    <text evidence="8">The sequence shown here is derived from an EMBL/GenBank/DDBJ whole genome shotgun (WGS) entry which is preliminary data.</text>
</comment>
<comment type="function">
    <text evidence="4">May play a key role in the regulation of the intracellular concentration of adenosylhomocysteine.</text>
</comment>
<keyword evidence="2 4" id="KW-0554">One-carbon metabolism</keyword>
<name>A0ABU5VQ88_9BACT</name>
<proteinExistence type="inferred from homology"/>
<keyword evidence="4 5" id="KW-0378">Hydrolase</keyword>
<dbReference type="Pfam" id="PF00670">
    <property type="entry name" value="AdoHcyase_NAD"/>
    <property type="match status" value="1"/>
</dbReference>
<dbReference type="Proteomes" id="UP001302274">
    <property type="component" value="Unassembled WGS sequence"/>
</dbReference>
<dbReference type="InterPro" id="IPR020082">
    <property type="entry name" value="S-Ado-L-homoCys_hydrolase_CS"/>
</dbReference>
<comment type="cofactor">
    <cofactor evidence="4 5">
        <name>NAD(+)</name>
        <dbReference type="ChEBI" id="CHEBI:57540"/>
    </cofactor>
    <text evidence="4 5">Binds 1 NAD(+) per subunit.</text>
</comment>
<dbReference type="SUPFAM" id="SSF52283">
    <property type="entry name" value="Formate/glycerate dehydrogenase catalytic domain-like"/>
    <property type="match status" value="1"/>
</dbReference>
<evidence type="ECO:0000313" key="8">
    <source>
        <dbReference type="EMBL" id="MEA9355211.1"/>
    </source>
</evidence>
<feature type="binding site" evidence="4">
    <location>
        <position position="186"/>
    </location>
    <ligand>
        <name>substrate</name>
    </ligand>
</feature>
<feature type="binding site" evidence="4">
    <location>
        <begin position="299"/>
        <end position="301"/>
    </location>
    <ligand>
        <name>NAD(+)</name>
        <dbReference type="ChEBI" id="CHEBI:57540"/>
    </ligand>
</feature>
<feature type="binding site" evidence="4">
    <location>
        <position position="156"/>
    </location>
    <ligand>
        <name>substrate</name>
    </ligand>
</feature>
<evidence type="ECO:0000256" key="5">
    <source>
        <dbReference type="RuleBase" id="RU000548"/>
    </source>
</evidence>
<dbReference type="Pfam" id="PF05221">
    <property type="entry name" value="AdoHcyase"/>
    <property type="match status" value="2"/>
</dbReference>
<sequence length="431" mass="47257">MAFTDYKVKDMSLAEWGRKEIEIAEVEMPGLMALRAEFGKQKPLKGARIAGCLHMTIQTAVLIETLVELGAEVRWSSCNIFSTQDQAAAAIAAAGIPVFAWKGMTEKEFDWCIEQTLKWADGSALNMILDDGGDLTVMVHDRFPELLKEIKGLSEETTTGVHRLYDMVKKGQLKVPAININDSTTKSKFDNLYGCRESLVDSVKRATDVMIAGKVCVVAGYGDVGKGSAGSFKGLGGRVIITEIDPICALQAAMEGYQVMKMEDAAKLGDIFVTATGCRDVITGKHMEMMKDGAIVANIGHFDLEIEVAYLNKTGKKINIKPQVDQYVMPSGKKLIVLAEGRLVNLGCGTGHPSFVMSNSFTNQVMAQMELWANHANYKCEVYVLPKHLDEKVARLHLAKIGVVLDTLTSAQSEYLGVKAEGPYKPDHYRY</sequence>
<dbReference type="PANTHER" id="PTHR23420:SF0">
    <property type="entry name" value="ADENOSYLHOMOCYSTEINASE"/>
    <property type="match status" value="1"/>
</dbReference>
<feature type="domain" description="S-adenosyl-L-homocysteine hydrolase NAD binding" evidence="7">
    <location>
        <begin position="191"/>
        <end position="351"/>
    </location>
</feature>
<evidence type="ECO:0000313" key="9">
    <source>
        <dbReference type="Proteomes" id="UP001302274"/>
    </source>
</evidence>
<dbReference type="InterPro" id="IPR015878">
    <property type="entry name" value="Ado_hCys_hydrolase_NAD-bd"/>
</dbReference>
<feature type="binding site" evidence="4">
    <location>
        <position position="191"/>
    </location>
    <ligand>
        <name>NAD(+)</name>
        <dbReference type="ChEBI" id="CHEBI:57540"/>
    </ligand>
</feature>
<comment type="pathway">
    <text evidence="4 5">Amino-acid biosynthesis; L-homocysteine biosynthesis; L-homocysteine from S-adenosyl-L-homocysteine: step 1/1.</text>
</comment>
<comment type="similarity">
    <text evidence="1 4 6">Belongs to the adenosylhomocysteinase family.</text>
</comment>
<dbReference type="RefSeq" id="WP_323574699.1">
    <property type="nucleotide sequence ID" value="NZ_JAYGJQ010000001.1"/>
</dbReference>
<dbReference type="Gene3D" id="3.40.50.1480">
    <property type="entry name" value="Adenosylhomocysteinase-like"/>
    <property type="match status" value="1"/>
</dbReference>
<comment type="catalytic activity">
    <reaction evidence="4 5">
        <text>S-adenosyl-L-homocysteine + H2O = L-homocysteine + adenosine</text>
        <dbReference type="Rhea" id="RHEA:21708"/>
        <dbReference type="ChEBI" id="CHEBI:15377"/>
        <dbReference type="ChEBI" id="CHEBI:16335"/>
        <dbReference type="ChEBI" id="CHEBI:57856"/>
        <dbReference type="ChEBI" id="CHEBI:58199"/>
        <dbReference type="EC" id="3.13.2.1"/>
    </reaction>
</comment>
<dbReference type="InterPro" id="IPR042172">
    <property type="entry name" value="Adenosylhomocyst_ase-like_sf"/>
</dbReference>
<dbReference type="PROSITE" id="PS00738">
    <property type="entry name" value="ADOHCYASE_1"/>
    <property type="match status" value="1"/>
</dbReference>
<dbReference type="EMBL" id="JAYGJQ010000001">
    <property type="protein sequence ID" value="MEA9355211.1"/>
    <property type="molecule type" value="Genomic_DNA"/>
</dbReference>
<dbReference type="HAMAP" id="MF_00563">
    <property type="entry name" value="AdoHcyase"/>
    <property type="match status" value="1"/>
</dbReference>
<evidence type="ECO:0000256" key="1">
    <source>
        <dbReference type="ARBA" id="ARBA00007122"/>
    </source>
</evidence>
<gene>
    <name evidence="4 8" type="primary">ahcY</name>
    <name evidence="8" type="ORF">SHI21_03320</name>
</gene>
<dbReference type="NCBIfam" id="NF004005">
    <property type="entry name" value="PRK05476.2-3"/>
    <property type="match status" value="1"/>
</dbReference>
<organism evidence="8 9">
    <name type="scientific">Bacteriovorax antarcticus</name>
    <dbReference type="NCBI Taxonomy" id="3088717"/>
    <lineage>
        <taxon>Bacteria</taxon>
        <taxon>Pseudomonadati</taxon>
        <taxon>Bdellovibrionota</taxon>
        <taxon>Bacteriovoracia</taxon>
        <taxon>Bacteriovoracales</taxon>
        <taxon>Bacteriovoracaceae</taxon>
        <taxon>Bacteriovorax</taxon>
    </lineage>
</organism>
<evidence type="ECO:0000256" key="6">
    <source>
        <dbReference type="RuleBase" id="RU004166"/>
    </source>
</evidence>